<gene>
    <name evidence="1" type="ORF">ASZ90_015709</name>
</gene>
<sequence length="115" mass="12770">MVYPVKIEIIGLKDITCSPFPCDNTRSCGLYDCFPTGKLVVAFDALADELRKEYGDRVALTLTLIDDGVPPYVREIIEEFSPPLPIVLINGKYVPMGRISLPLVQKELGKCKEPV</sequence>
<reference evidence="1" key="1">
    <citation type="journal article" date="2015" name="Proc. Natl. Acad. Sci. U.S.A.">
        <title>Networks of energetic and metabolic interactions define dynamics in microbial communities.</title>
        <authorList>
            <person name="Embree M."/>
            <person name="Liu J.K."/>
            <person name="Al-Bassam M.M."/>
            <person name="Zengler K."/>
        </authorList>
    </citation>
    <scope>NUCLEOTIDE SEQUENCE</scope>
</reference>
<accession>A0A0W8F1D0</accession>
<organism evidence="1">
    <name type="scientific">hydrocarbon metagenome</name>
    <dbReference type="NCBI Taxonomy" id="938273"/>
    <lineage>
        <taxon>unclassified sequences</taxon>
        <taxon>metagenomes</taxon>
        <taxon>ecological metagenomes</taxon>
    </lineage>
</organism>
<proteinExistence type="predicted"/>
<dbReference type="AlphaFoldDB" id="A0A0W8F1D0"/>
<name>A0A0W8F1D0_9ZZZZ</name>
<protein>
    <submittedName>
        <fullName evidence="1">Uncharacterized protein</fullName>
    </submittedName>
</protein>
<evidence type="ECO:0000313" key="1">
    <source>
        <dbReference type="EMBL" id="KUG14652.1"/>
    </source>
</evidence>
<comment type="caution">
    <text evidence="1">The sequence shown here is derived from an EMBL/GenBank/DDBJ whole genome shotgun (WGS) entry which is preliminary data.</text>
</comment>
<dbReference type="EMBL" id="LNQE01001634">
    <property type="protein sequence ID" value="KUG14652.1"/>
    <property type="molecule type" value="Genomic_DNA"/>
</dbReference>